<dbReference type="Pfam" id="PF14281">
    <property type="entry name" value="PDDEXK_4"/>
    <property type="match status" value="1"/>
</dbReference>
<organism evidence="1 2">
    <name type="scientific">Aquiflexum gelatinilyticum</name>
    <dbReference type="NCBI Taxonomy" id="2961943"/>
    <lineage>
        <taxon>Bacteria</taxon>
        <taxon>Pseudomonadati</taxon>
        <taxon>Bacteroidota</taxon>
        <taxon>Cytophagia</taxon>
        <taxon>Cytophagales</taxon>
        <taxon>Cyclobacteriaceae</taxon>
        <taxon>Aquiflexum</taxon>
    </lineage>
</organism>
<sequence length="385" mass="46206">MTSELYIKNFFSNVETKIKLTEQLKNYYGKEIAPNFNSFDFWWIDENKVSAIISFFLNPIETHEHGYVYLRHFIKKFELDFFQFNENDKVTVQCEYRIDKGRRIDIIINKNNFEQVIAIENKIYVGTADQQNQIADYLDFLASQTKNNYCLIYLSPQDKTVSNESISAEERENYINESRLKILSYEEQMIECLNEFGNLTQNNRVKSFINDFEKKLRRMYMGEKNINTQEVVVDLINENVQNLEIAFLVSNSLQEVKRQLKHKFEEQIFEIGQELNLEVKGLKLRPSKWTNNRIIFNYEKGGLLFGLIRLQHDNNKTRFPEIETQLENELREKFFVSGWWPMWQFFYKNIENSEQFWIDIESGKAKERAKTFIKLICDNFNDEKY</sequence>
<name>A0A9X2P4U6_9BACT</name>
<dbReference type="RefSeq" id="WP_258423194.1">
    <property type="nucleotide sequence ID" value="NZ_JANSUY010000005.1"/>
</dbReference>
<accession>A0A9X2P4U6</accession>
<reference evidence="1" key="1">
    <citation type="submission" date="2022-08" db="EMBL/GenBank/DDBJ databases">
        <authorList>
            <person name="Zhang D."/>
        </authorList>
    </citation>
    <scope>NUCLEOTIDE SEQUENCE</scope>
    <source>
        <strain evidence="1">XJ19-11</strain>
    </source>
</reference>
<dbReference type="Proteomes" id="UP001142175">
    <property type="component" value="Unassembled WGS sequence"/>
</dbReference>
<dbReference type="InterPro" id="IPR029470">
    <property type="entry name" value="PDDEXK_4"/>
</dbReference>
<comment type="caution">
    <text evidence="1">The sequence shown here is derived from an EMBL/GenBank/DDBJ whole genome shotgun (WGS) entry which is preliminary data.</text>
</comment>
<dbReference type="EMBL" id="JANSUY010000005">
    <property type="protein sequence ID" value="MCR9015337.1"/>
    <property type="molecule type" value="Genomic_DNA"/>
</dbReference>
<gene>
    <name evidence="1" type="ORF">NU887_09845</name>
</gene>
<proteinExistence type="predicted"/>
<keyword evidence="2" id="KW-1185">Reference proteome</keyword>
<evidence type="ECO:0000313" key="1">
    <source>
        <dbReference type="EMBL" id="MCR9015337.1"/>
    </source>
</evidence>
<protein>
    <submittedName>
        <fullName evidence="1">PD-(D/E)XK nuclease family protein</fullName>
    </submittedName>
</protein>
<evidence type="ECO:0000313" key="2">
    <source>
        <dbReference type="Proteomes" id="UP001142175"/>
    </source>
</evidence>
<dbReference type="AlphaFoldDB" id="A0A9X2P4U6"/>